<dbReference type="Pfam" id="PF03492">
    <property type="entry name" value="Methyltransf_7"/>
    <property type="match status" value="1"/>
</dbReference>
<evidence type="ECO:0000313" key="3">
    <source>
        <dbReference type="EMBL" id="CAF1318267.1"/>
    </source>
</evidence>
<name>A0A816TJI5_9BILA</name>
<dbReference type="EMBL" id="CAJOBH010017953">
    <property type="protein sequence ID" value="CAF4202613.1"/>
    <property type="molecule type" value="Genomic_DNA"/>
</dbReference>
<dbReference type="InterPro" id="IPR029063">
    <property type="entry name" value="SAM-dependent_MTases_sf"/>
</dbReference>
<dbReference type="EMBL" id="CAJNRE010011290">
    <property type="protein sequence ID" value="CAF2100324.1"/>
    <property type="molecule type" value="Genomic_DNA"/>
</dbReference>
<dbReference type="PANTHER" id="PTHR31009">
    <property type="entry name" value="S-ADENOSYL-L-METHIONINE:CARBOXYL METHYLTRANSFERASE FAMILY PROTEIN"/>
    <property type="match status" value="1"/>
</dbReference>
<evidence type="ECO:0000313" key="5">
    <source>
        <dbReference type="EMBL" id="CAF4202613.1"/>
    </source>
</evidence>
<reference evidence="4" key="1">
    <citation type="submission" date="2021-02" db="EMBL/GenBank/DDBJ databases">
        <authorList>
            <person name="Nowell W R."/>
        </authorList>
    </citation>
    <scope>NUCLEOTIDE SEQUENCE</scope>
</reference>
<evidence type="ECO:0000256" key="1">
    <source>
        <dbReference type="ARBA" id="ARBA00022723"/>
    </source>
</evidence>
<keyword evidence="2" id="KW-0460">Magnesium</keyword>
<organism evidence="4 6">
    <name type="scientific">Rotaria magnacalcarata</name>
    <dbReference type="NCBI Taxonomy" id="392030"/>
    <lineage>
        <taxon>Eukaryota</taxon>
        <taxon>Metazoa</taxon>
        <taxon>Spiralia</taxon>
        <taxon>Gnathifera</taxon>
        <taxon>Rotifera</taxon>
        <taxon>Eurotatoria</taxon>
        <taxon>Bdelloidea</taxon>
        <taxon>Philodinida</taxon>
        <taxon>Philodinidae</taxon>
        <taxon>Rotaria</taxon>
    </lineage>
</organism>
<dbReference type="Gene3D" id="3.40.50.150">
    <property type="entry name" value="Vaccinia Virus protein VP39"/>
    <property type="match status" value="1"/>
</dbReference>
<evidence type="ECO:0000313" key="4">
    <source>
        <dbReference type="EMBL" id="CAF2100324.1"/>
    </source>
</evidence>
<gene>
    <name evidence="5" type="ORF">BYL167_LOCUS23710</name>
    <name evidence="3" type="ORF">CJN711_LOCUS17798</name>
    <name evidence="4" type="ORF">MBJ925_LOCUS22154</name>
</gene>
<dbReference type="Proteomes" id="UP000681967">
    <property type="component" value="Unassembled WGS sequence"/>
</dbReference>
<keyword evidence="1" id="KW-0479">Metal-binding</keyword>
<dbReference type="Proteomes" id="UP000663824">
    <property type="component" value="Unassembled WGS sequence"/>
</dbReference>
<evidence type="ECO:0008006" key="7">
    <source>
        <dbReference type="Google" id="ProtNLM"/>
    </source>
</evidence>
<protein>
    <recommendedName>
        <fullName evidence="7">SAM dependent carboxyl methyltransferase</fullName>
    </recommendedName>
</protein>
<comment type="caution">
    <text evidence="4">The sequence shown here is derived from an EMBL/GenBank/DDBJ whole genome shotgun (WGS) entry which is preliminary data.</text>
</comment>
<proteinExistence type="predicted"/>
<dbReference type="AlphaFoldDB" id="A0A816TJI5"/>
<dbReference type="GO" id="GO:0008168">
    <property type="term" value="F:methyltransferase activity"/>
    <property type="evidence" value="ECO:0007669"/>
    <property type="project" value="InterPro"/>
</dbReference>
<dbReference type="Proteomes" id="UP000663855">
    <property type="component" value="Unassembled WGS sequence"/>
</dbReference>
<dbReference type="GO" id="GO:0046872">
    <property type="term" value="F:metal ion binding"/>
    <property type="evidence" value="ECO:0007669"/>
    <property type="project" value="UniProtKB-KW"/>
</dbReference>
<evidence type="ECO:0000313" key="6">
    <source>
        <dbReference type="Proteomes" id="UP000663824"/>
    </source>
</evidence>
<dbReference type="SUPFAM" id="SSF53335">
    <property type="entry name" value="S-adenosyl-L-methionine-dependent methyltransferases"/>
    <property type="match status" value="1"/>
</dbReference>
<sequence length="349" mass="39838">MSSNNSRPVIEGMRQEYNTNSLCQRAAVKLSVDYIRQAIDVLEIENLPIIIIGDYGSSHGSNSVYAIQFIIEALKETKKIDENKQQIFVVHNDLPTNDWASLFEVLANNRSYHGVASGRSFYEQCLPSNSLAFGYTSISLHWLSTKPCNISDQCLVHSSRNESEINEFRQKAALDYAHFLEYRSRELVPGGVLVLVILANSEKDNRDHADLLYRCAQELLSPQELLDYTLPIYCRSYSECVDRDLFEKFGLELVKADAINVKSDLGEKLRNGEITLDYLAQVQTAAVRAACEYPLKQALISNKQRSTEEIVKILDQYWDLHEKGMKEQSYDFNTDMMVIDLVLKKKINK</sequence>
<dbReference type="Gene3D" id="1.10.1200.270">
    <property type="entry name" value="Methyltransferase, alpha-helical capping domain"/>
    <property type="match status" value="1"/>
</dbReference>
<accession>A0A816TJI5</accession>
<dbReference type="InterPro" id="IPR005299">
    <property type="entry name" value="MeTrfase_7"/>
</dbReference>
<dbReference type="InterPro" id="IPR042086">
    <property type="entry name" value="MeTrfase_capping"/>
</dbReference>
<dbReference type="EMBL" id="CAJNOV010008296">
    <property type="protein sequence ID" value="CAF1318267.1"/>
    <property type="molecule type" value="Genomic_DNA"/>
</dbReference>
<evidence type="ECO:0000256" key="2">
    <source>
        <dbReference type="ARBA" id="ARBA00022842"/>
    </source>
</evidence>